<evidence type="ECO:0000256" key="2">
    <source>
        <dbReference type="PROSITE-ProRule" id="PRU00035"/>
    </source>
</evidence>
<dbReference type="GO" id="GO:0035267">
    <property type="term" value="C:NuA4 histone acetyltransferase complex"/>
    <property type="evidence" value="ECO:0007669"/>
    <property type="project" value="TreeGrafter"/>
</dbReference>
<dbReference type="OrthoDB" id="1742084at2759"/>
<feature type="compositionally biased region" description="Basic and acidic residues" evidence="3">
    <location>
        <begin position="181"/>
        <end position="201"/>
    </location>
</feature>
<proteinExistence type="predicted"/>
<protein>
    <recommendedName>
        <fullName evidence="4">Bromo domain-containing protein</fullName>
    </recommendedName>
</protein>
<feature type="compositionally biased region" description="Acidic residues" evidence="3">
    <location>
        <begin position="202"/>
        <end position="218"/>
    </location>
</feature>
<dbReference type="RefSeq" id="XP_036633011.1">
    <property type="nucleotide sequence ID" value="XM_036774509.1"/>
</dbReference>
<feature type="compositionally biased region" description="Acidic residues" evidence="3">
    <location>
        <begin position="405"/>
        <end position="416"/>
    </location>
</feature>
<gene>
    <name evidence="5" type="ORF">PC9H_004928</name>
</gene>
<dbReference type="PRINTS" id="PR00503">
    <property type="entry name" value="BROMODOMAIN"/>
</dbReference>
<keyword evidence="6" id="KW-1185">Reference proteome</keyword>
<dbReference type="SMART" id="SM00297">
    <property type="entry name" value="BROMO"/>
    <property type="match status" value="1"/>
</dbReference>
<feature type="domain" description="Bromo" evidence="4">
    <location>
        <begin position="501"/>
        <end position="571"/>
    </location>
</feature>
<evidence type="ECO:0000256" key="3">
    <source>
        <dbReference type="SAM" id="MobiDB-lite"/>
    </source>
</evidence>
<dbReference type="AlphaFoldDB" id="A0A8H7DTY4"/>
<dbReference type="GeneID" id="59374746"/>
<feature type="compositionally biased region" description="Basic and acidic residues" evidence="3">
    <location>
        <begin position="445"/>
        <end position="456"/>
    </location>
</feature>
<keyword evidence="1 2" id="KW-0103">Bromodomain</keyword>
<feature type="compositionally biased region" description="Polar residues" evidence="3">
    <location>
        <begin position="371"/>
        <end position="384"/>
    </location>
</feature>
<dbReference type="Proteomes" id="UP000623687">
    <property type="component" value="Unassembled WGS sequence"/>
</dbReference>
<organism evidence="5 6">
    <name type="scientific">Pleurotus ostreatus</name>
    <name type="common">Oyster mushroom</name>
    <name type="synonym">White-rot fungus</name>
    <dbReference type="NCBI Taxonomy" id="5322"/>
    <lineage>
        <taxon>Eukaryota</taxon>
        <taxon>Fungi</taxon>
        <taxon>Dikarya</taxon>
        <taxon>Basidiomycota</taxon>
        <taxon>Agaricomycotina</taxon>
        <taxon>Agaricomycetes</taxon>
        <taxon>Agaricomycetidae</taxon>
        <taxon>Agaricales</taxon>
        <taxon>Pleurotineae</taxon>
        <taxon>Pleurotaceae</taxon>
        <taxon>Pleurotus</taxon>
    </lineage>
</organism>
<name>A0A8H7DTY4_PLEOS</name>
<dbReference type="InterPro" id="IPR001487">
    <property type="entry name" value="Bromodomain"/>
</dbReference>
<reference evidence="5" key="1">
    <citation type="submission" date="2019-07" db="EMBL/GenBank/DDBJ databases">
        <authorList>
            <person name="Palmer J.M."/>
        </authorList>
    </citation>
    <scope>NUCLEOTIDE SEQUENCE</scope>
    <source>
        <strain evidence="5">PC9</strain>
    </source>
</reference>
<dbReference type="SUPFAM" id="SSF47370">
    <property type="entry name" value="Bromodomain"/>
    <property type="match status" value="1"/>
</dbReference>
<dbReference type="EMBL" id="JACETU010000003">
    <property type="protein sequence ID" value="KAF7432984.1"/>
    <property type="molecule type" value="Genomic_DNA"/>
</dbReference>
<dbReference type="PANTHER" id="PTHR15398">
    <property type="entry name" value="BROMODOMAIN-CONTAINING PROTEIN 8"/>
    <property type="match status" value="1"/>
</dbReference>
<dbReference type="PROSITE" id="PS50014">
    <property type="entry name" value="BROMODOMAIN_2"/>
    <property type="match status" value="1"/>
</dbReference>
<dbReference type="Pfam" id="PF00439">
    <property type="entry name" value="Bromodomain"/>
    <property type="match status" value="1"/>
</dbReference>
<dbReference type="GO" id="GO:0006325">
    <property type="term" value="P:chromatin organization"/>
    <property type="evidence" value="ECO:0007669"/>
    <property type="project" value="UniProtKB-ARBA"/>
</dbReference>
<dbReference type="InterPro" id="IPR036427">
    <property type="entry name" value="Bromodomain-like_sf"/>
</dbReference>
<evidence type="ECO:0000313" key="5">
    <source>
        <dbReference type="EMBL" id="KAF7432984.1"/>
    </source>
</evidence>
<accession>A0A8H7DTY4</accession>
<dbReference type="CDD" id="cd04369">
    <property type="entry name" value="Bromodomain"/>
    <property type="match status" value="1"/>
</dbReference>
<comment type="caution">
    <text evidence="5">The sequence shown here is derived from an EMBL/GenBank/DDBJ whole genome shotgun (WGS) entry which is preliminary data.</text>
</comment>
<dbReference type="Gene3D" id="1.20.920.10">
    <property type="entry name" value="Bromodomain-like"/>
    <property type="match status" value="1"/>
</dbReference>
<evidence type="ECO:0000256" key="1">
    <source>
        <dbReference type="ARBA" id="ARBA00023117"/>
    </source>
</evidence>
<dbReference type="PANTHER" id="PTHR15398:SF4">
    <property type="entry name" value="BROMODOMAIN-CONTAINING PROTEIN 8 ISOFORM X1"/>
    <property type="match status" value="1"/>
</dbReference>
<feature type="compositionally biased region" description="Acidic residues" evidence="3">
    <location>
        <begin position="349"/>
        <end position="362"/>
    </location>
</feature>
<sequence>MVSRSTRQSTANAMDVDEAPSLQPIDRLLLAQAVWELGANSWPAVAKLLTKHPLLHHPKSFFTAQSCHAMYDSLMKEAGLDGAGAVDAIHAPIHLQLAQKHYQARVNELRDLILAEETKYKLLVAEIDTIRNDNAKSSGHKEVDNNSRQEVEVEEVGVTAPSPHGEEPTTQAESTPAEAVDDIRQHELHTEQEDEERHGEQVQEDEAQQEAQQEDDEIIVQNVDVDIPLQEDTDTAVTSPPPVEEALTKEPSWSPSPPSPPSPELGRDPSILPGAQGQDAKEADTASTGSPPLGDVPMEQDHVDVEAPRSPQGEDLPEDIDQSMGITDGDGDQVPPPSGPNAGVAVAVAEEDESEPEPEPTLEDTTKRESSPSSVTTRSNTSPFEVQPMVVDEIEVMTKGSEPADVQEDDADEEPAESPTPQDDASSHRREGKRKASSIESPAESVRDRKRPRDGSEPLDEEETGMSSSGPSRRKGNRQTDEQLANKRFQNVIGLLHSQISQHRNGTIFHNPIKNSEAPDYHEIVKRPMDLKTIKARIKDGAISNSLEFQRDIYLMFANAMMYNRPGSDIYSMAEDMMLESEDFIHSFRQTEGFVRGTQGHRM</sequence>
<evidence type="ECO:0000313" key="6">
    <source>
        <dbReference type="Proteomes" id="UP000623687"/>
    </source>
</evidence>
<evidence type="ECO:0000259" key="4">
    <source>
        <dbReference type="PROSITE" id="PS50014"/>
    </source>
</evidence>
<feature type="compositionally biased region" description="Pro residues" evidence="3">
    <location>
        <begin position="254"/>
        <end position="263"/>
    </location>
</feature>
<feature type="compositionally biased region" description="Basic and acidic residues" evidence="3">
    <location>
        <begin position="135"/>
        <end position="151"/>
    </location>
</feature>
<feature type="region of interest" description="Disordered" evidence="3">
    <location>
        <begin position="135"/>
        <end position="481"/>
    </location>
</feature>
<dbReference type="VEuPathDB" id="FungiDB:PC9H_004928"/>